<keyword evidence="7" id="KW-0539">Nucleus</keyword>
<feature type="compositionally biased region" description="Basic and acidic residues" evidence="10">
    <location>
        <begin position="501"/>
        <end position="512"/>
    </location>
</feature>
<dbReference type="GO" id="GO:0008270">
    <property type="term" value="F:zinc ion binding"/>
    <property type="evidence" value="ECO:0007669"/>
    <property type="project" value="UniProtKB-KW"/>
</dbReference>
<dbReference type="SUPFAM" id="SSF57903">
    <property type="entry name" value="FYVE/PHD zinc finger"/>
    <property type="match status" value="1"/>
</dbReference>
<evidence type="ECO:0000313" key="14">
    <source>
        <dbReference type="Proteomes" id="UP000794436"/>
    </source>
</evidence>
<dbReference type="InterPro" id="IPR013083">
    <property type="entry name" value="Znf_RING/FYVE/PHD"/>
</dbReference>
<feature type="compositionally biased region" description="Low complexity" evidence="10">
    <location>
        <begin position="864"/>
        <end position="875"/>
    </location>
</feature>
<dbReference type="InterPro" id="IPR011011">
    <property type="entry name" value="Znf_FYVE_PHD"/>
</dbReference>
<dbReference type="SMART" id="SM00249">
    <property type="entry name" value="PHD"/>
    <property type="match status" value="1"/>
</dbReference>
<evidence type="ECO:0000313" key="13">
    <source>
        <dbReference type="EMBL" id="TMW68307.1"/>
    </source>
</evidence>
<dbReference type="EMBL" id="SPLM01000002">
    <property type="protein sequence ID" value="TMW68307.1"/>
    <property type="molecule type" value="Genomic_DNA"/>
</dbReference>
<dbReference type="SMART" id="SM00297">
    <property type="entry name" value="BROMO"/>
    <property type="match status" value="1"/>
</dbReference>
<feature type="compositionally biased region" description="Basic and acidic residues" evidence="10">
    <location>
        <begin position="876"/>
        <end position="886"/>
    </location>
</feature>
<sequence>MYRPEKTDKKRQRSQPPNQVWLDAIMSKTRAMEPVAAPGSQMPPPNAAGWVPAEPPRRSTPSPAEYYPPPPPAYAREPERGSFHEQLTAEPPMLATAIAKALKDLVTEQDCCFIARGMCHLCGGTEEKLVPVVNFCPAFLPSHSLCREHLRSMHRVRLEDIFAGKNQPTVSKRSLKCTVCSLSCPCSTCQLDRDAEIDRYKRWLAREATPLPVANGDDDHAFEMDEYTDYRERAPAMASEKMARPRPYAEDKQGGVLHEEMIYRDERSRMMDLSMQADAKDMPMRGPRFPKRAAKEVKNYATEGAPAVYPSRMESPHTPSYALPRHLQEETVLASPSAQSVLDCPDSEQSLVRLLSSLNQEVTPAARFLTGPSESSRRPTPPMHIDPRTVVNDGVEETQAPLSSSAMASREFAKSDRFRMQKRKREVDAEAASGRPRSEPPVRSDDSSQAKPSVPSGESSAPSYRNKAPAPLSVEKKSKLAALVAKAPTPSPASRQSNRAKAAEKPLTKKNDAVTPASLSSKKRKSDNGVPAPAANVGTERKSQRGPKASKRAHHHKSVDSDEEMKSQMEAEGAFEDGNDGDDSELDTNLDYCEVCLKAGDLVCCDVCPRSFHLNCLKMKETDLPEGDWQCAECRKPSYFEAFTTAVTAKTTVTSKCLQIIECLKSHPFAKPFLLPVENVPHYTSVVKQPMDLSTIAKKLKQDKYQVDSTGTLRGATGAGGKVLHLSAFAEDVRLIWANCKLFNDDGSGIARAADVLSAGFEKLYKHVVDFVSQTTRSDGNGAPAKTNSTMASAKSKSQASVPPPKSSRLSLSSKSASANAAKPTSRDTSPKPSESVDTTVSDKPSTEGPTSTSEASSRSEGVTTAESTAATSEAKPSDTVKEGEKSATSVVEDTPADELSAPDDPSQPTAP</sequence>
<dbReference type="PRINTS" id="PR00503">
    <property type="entry name" value="BROMODOMAIN"/>
</dbReference>
<dbReference type="Pfam" id="PF00439">
    <property type="entry name" value="Bromodomain"/>
    <property type="match status" value="1"/>
</dbReference>
<keyword evidence="4" id="KW-0862">Zinc</keyword>
<dbReference type="InterPro" id="IPR001965">
    <property type="entry name" value="Znf_PHD"/>
</dbReference>
<evidence type="ECO:0000256" key="4">
    <source>
        <dbReference type="ARBA" id="ARBA00022833"/>
    </source>
</evidence>
<keyword evidence="6 8" id="KW-0103">Bromodomain</keyword>
<dbReference type="InterPro" id="IPR001487">
    <property type="entry name" value="Bromodomain"/>
</dbReference>
<feature type="domain" description="Bromo" evidence="11">
    <location>
        <begin position="665"/>
        <end position="751"/>
    </location>
</feature>
<gene>
    <name evidence="13" type="ORF">Poli38472_005775</name>
</gene>
<dbReference type="Proteomes" id="UP000794436">
    <property type="component" value="Unassembled WGS sequence"/>
</dbReference>
<dbReference type="PANTHER" id="PTHR45915">
    <property type="entry name" value="TRANSCRIPTION INTERMEDIARY FACTOR"/>
    <property type="match status" value="1"/>
</dbReference>
<evidence type="ECO:0000256" key="3">
    <source>
        <dbReference type="ARBA" id="ARBA00022771"/>
    </source>
</evidence>
<evidence type="ECO:0000256" key="7">
    <source>
        <dbReference type="ARBA" id="ARBA00023242"/>
    </source>
</evidence>
<keyword evidence="2" id="KW-0479">Metal-binding</keyword>
<evidence type="ECO:0000256" key="9">
    <source>
        <dbReference type="PROSITE-ProRule" id="PRU00146"/>
    </source>
</evidence>
<evidence type="ECO:0008006" key="15">
    <source>
        <dbReference type="Google" id="ProtNLM"/>
    </source>
</evidence>
<dbReference type="InterPro" id="IPR036427">
    <property type="entry name" value="Bromodomain-like_sf"/>
</dbReference>
<feature type="region of interest" description="Disordered" evidence="10">
    <location>
        <begin position="775"/>
        <end position="912"/>
    </location>
</feature>
<dbReference type="GO" id="GO:0000785">
    <property type="term" value="C:chromatin"/>
    <property type="evidence" value="ECO:0007669"/>
    <property type="project" value="TreeGrafter"/>
</dbReference>
<evidence type="ECO:0000259" key="12">
    <source>
        <dbReference type="PROSITE" id="PS50016"/>
    </source>
</evidence>
<proteinExistence type="predicted"/>
<evidence type="ECO:0000256" key="1">
    <source>
        <dbReference type="ARBA" id="ARBA00004123"/>
    </source>
</evidence>
<evidence type="ECO:0000256" key="2">
    <source>
        <dbReference type="ARBA" id="ARBA00022723"/>
    </source>
</evidence>
<feature type="compositionally biased region" description="Basic and acidic residues" evidence="10">
    <location>
        <begin position="558"/>
        <end position="569"/>
    </location>
</feature>
<dbReference type="Gene3D" id="1.20.920.10">
    <property type="entry name" value="Bromodomain-like"/>
    <property type="match status" value="1"/>
</dbReference>
<keyword evidence="3 9" id="KW-0863">Zinc-finger</keyword>
<dbReference type="PANTHER" id="PTHR45915:SF2">
    <property type="entry name" value="TOUTATIS, ISOFORM E"/>
    <property type="match status" value="1"/>
</dbReference>
<dbReference type="Gene3D" id="3.30.40.10">
    <property type="entry name" value="Zinc/RING finger domain, C3HC4 (zinc finger)"/>
    <property type="match status" value="1"/>
</dbReference>
<feature type="domain" description="PHD-type" evidence="12">
    <location>
        <begin position="590"/>
        <end position="637"/>
    </location>
</feature>
<feature type="region of interest" description="Disordered" evidence="10">
    <location>
        <begin position="365"/>
        <end position="569"/>
    </location>
</feature>
<dbReference type="PROSITE" id="PS01359">
    <property type="entry name" value="ZF_PHD_1"/>
    <property type="match status" value="1"/>
</dbReference>
<keyword evidence="14" id="KW-1185">Reference proteome</keyword>
<organism evidence="13 14">
    <name type="scientific">Pythium oligandrum</name>
    <name type="common">Mycoparasitic fungus</name>
    <dbReference type="NCBI Taxonomy" id="41045"/>
    <lineage>
        <taxon>Eukaryota</taxon>
        <taxon>Sar</taxon>
        <taxon>Stramenopiles</taxon>
        <taxon>Oomycota</taxon>
        <taxon>Peronosporomycetes</taxon>
        <taxon>Pythiales</taxon>
        <taxon>Pythiaceae</taxon>
        <taxon>Pythium</taxon>
    </lineage>
</organism>
<feature type="region of interest" description="Disordered" evidence="10">
    <location>
        <begin position="1"/>
        <end position="81"/>
    </location>
</feature>
<comment type="caution">
    <text evidence="13">The sequence shown here is derived from an EMBL/GenBank/DDBJ whole genome shotgun (WGS) entry which is preliminary data.</text>
</comment>
<evidence type="ECO:0000259" key="11">
    <source>
        <dbReference type="PROSITE" id="PS50014"/>
    </source>
</evidence>
<dbReference type="OrthoDB" id="115879at2759"/>
<evidence type="ECO:0000256" key="5">
    <source>
        <dbReference type="ARBA" id="ARBA00023054"/>
    </source>
</evidence>
<evidence type="ECO:0000256" key="6">
    <source>
        <dbReference type="ARBA" id="ARBA00023117"/>
    </source>
</evidence>
<dbReference type="SUPFAM" id="SSF47370">
    <property type="entry name" value="Bromodomain"/>
    <property type="match status" value="1"/>
</dbReference>
<comment type="subcellular location">
    <subcellularLocation>
        <location evidence="1">Nucleus</location>
    </subcellularLocation>
</comment>
<dbReference type="PROSITE" id="PS50016">
    <property type="entry name" value="ZF_PHD_2"/>
    <property type="match status" value="1"/>
</dbReference>
<evidence type="ECO:0000256" key="10">
    <source>
        <dbReference type="SAM" id="MobiDB-lite"/>
    </source>
</evidence>
<dbReference type="CDD" id="cd15539">
    <property type="entry name" value="PHD1_AIRE"/>
    <property type="match status" value="1"/>
</dbReference>
<feature type="compositionally biased region" description="Basic and acidic residues" evidence="10">
    <location>
        <begin position="436"/>
        <end position="448"/>
    </location>
</feature>
<feature type="compositionally biased region" description="Basic residues" evidence="10">
    <location>
        <begin position="544"/>
        <end position="557"/>
    </location>
</feature>
<feature type="compositionally biased region" description="Polar residues" evidence="10">
    <location>
        <begin position="449"/>
        <end position="463"/>
    </location>
</feature>
<accession>A0A8K1CT57</accession>
<reference evidence="13" key="1">
    <citation type="submission" date="2019-03" db="EMBL/GenBank/DDBJ databases">
        <title>Long read genome sequence of the mycoparasitic Pythium oligandrum ATCC 38472 isolated from sugarbeet rhizosphere.</title>
        <authorList>
            <person name="Gaulin E."/>
        </authorList>
    </citation>
    <scope>NUCLEOTIDE SEQUENCE</scope>
    <source>
        <strain evidence="13">ATCC 38472_TT</strain>
    </source>
</reference>
<dbReference type="CDD" id="cd04369">
    <property type="entry name" value="Bromodomain"/>
    <property type="match status" value="1"/>
</dbReference>
<dbReference type="PROSITE" id="PS50014">
    <property type="entry name" value="BROMODOMAIN_2"/>
    <property type="match status" value="1"/>
</dbReference>
<feature type="compositionally biased region" description="Polar residues" evidence="10">
    <location>
        <begin position="831"/>
        <end position="863"/>
    </location>
</feature>
<dbReference type="InterPro" id="IPR019786">
    <property type="entry name" value="Zinc_finger_PHD-type_CS"/>
</dbReference>
<dbReference type="GO" id="GO:0005634">
    <property type="term" value="C:nucleus"/>
    <property type="evidence" value="ECO:0007669"/>
    <property type="project" value="UniProtKB-SubCell"/>
</dbReference>
<evidence type="ECO:0000256" key="8">
    <source>
        <dbReference type="PROSITE-ProRule" id="PRU00035"/>
    </source>
</evidence>
<feature type="compositionally biased region" description="Polar residues" evidence="10">
    <location>
        <begin position="786"/>
        <end position="800"/>
    </location>
</feature>
<dbReference type="InterPro" id="IPR019787">
    <property type="entry name" value="Znf_PHD-finger"/>
</dbReference>
<protein>
    <recommendedName>
        <fullName evidence="15">PHD-type domain-containing protein</fullName>
    </recommendedName>
</protein>
<name>A0A8K1CT57_PYTOL</name>
<keyword evidence="5" id="KW-0175">Coiled coil</keyword>
<dbReference type="AlphaFoldDB" id="A0A8K1CT57"/>
<dbReference type="Pfam" id="PF00628">
    <property type="entry name" value="PHD"/>
    <property type="match status" value="1"/>
</dbReference>
<feature type="compositionally biased region" description="Low complexity" evidence="10">
    <location>
        <begin position="807"/>
        <end position="824"/>
    </location>
</feature>